<dbReference type="Proteomes" id="UP001497680">
    <property type="component" value="Unassembled WGS sequence"/>
</dbReference>
<dbReference type="EMBL" id="MU394348">
    <property type="protein sequence ID" value="KAI6083657.1"/>
    <property type="molecule type" value="Genomic_DNA"/>
</dbReference>
<protein>
    <submittedName>
        <fullName evidence="1">O-methyltransferase</fullName>
    </submittedName>
</protein>
<name>A0ACC0CT57_9PEZI</name>
<reference evidence="1 2" key="1">
    <citation type="journal article" date="2022" name="New Phytol.">
        <title>Ecological generalism drives hyperdiversity of secondary metabolite gene clusters in xylarialean endophytes.</title>
        <authorList>
            <person name="Franco M.E.E."/>
            <person name="Wisecaver J.H."/>
            <person name="Arnold A.E."/>
            <person name="Ju Y.M."/>
            <person name="Slot J.C."/>
            <person name="Ahrendt S."/>
            <person name="Moore L.P."/>
            <person name="Eastman K.E."/>
            <person name="Scott K."/>
            <person name="Konkel Z."/>
            <person name="Mondo S.J."/>
            <person name="Kuo A."/>
            <person name="Hayes R.D."/>
            <person name="Haridas S."/>
            <person name="Andreopoulos B."/>
            <person name="Riley R."/>
            <person name="LaButti K."/>
            <person name="Pangilinan J."/>
            <person name="Lipzen A."/>
            <person name="Amirebrahimi M."/>
            <person name="Yan J."/>
            <person name="Adam C."/>
            <person name="Keymanesh K."/>
            <person name="Ng V."/>
            <person name="Louie K."/>
            <person name="Northen T."/>
            <person name="Drula E."/>
            <person name="Henrissat B."/>
            <person name="Hsieh H.M."/>
            <person name="Youens-Clark K."/>
            <person name="Lutzoni F."/>
            <person name="Miadlikowska J."/>
            <person name="Eastwood D.C."/>
            <person name="Hamelin R.C."/>
            <person name="Grigoriev I.V."/>
            <person name="U'Ren J.M."/>
        </authorList>
    </citation>
    <scope>NUCLEOTIDE SEQUENCE [LARGE SCALE GENOMIC DNA]</scope>
    <source>
        <strain evidence="1 2">ER1909</strain>
    </source>
</reference>
<accession>A0ACC0CT57</accession>
<keyword evidence="2" id="KW-1185">Reference proteome</keyword>
<sequence>MIDALQKWPEGSEPNETGFQLANNITDSIYSVLGNDPIRGAQFGNAMKLEATSPTRDPKHLIDNYDWAGLGPAQLVDVGGAQGHISIELAKRFGNISAIVQDMGEVMANAEAGVPPELQGRIRFMAHDMFLPQPIVGADIYLLRWILHNWSDKYCLLILRALVPALKPGAKLILMEACMPDPGEVALWREKDHRASDMTMASAFNAKERTKKEWETLITEADPRFLMEGIAEPKESALAIIKVVWNSEG</sequence>
<comment type="caution">
    <text evidence="1">The sequence shown here is derived from an EMBL/GenBank/DDBJ whole genome shotgun (WGS) entry which is preliminary data.</text>
</comment>
<gene>
    <name evidence="1" type="ORF">F4821DRAFT_244241</name>
</gene>
<evidence type="ECO:0000313" key="1">
    <source>
        <dbReference type="EMBL" id="KAI6083657.1"/>
    </source>
</evidence>
<proteinExistence type="predicted"/>
<evidence type="ECO:0000313" key="2">
    <source>
        <dbReference type="Proteomes" id="UP001497680"/>
    </source>
</evidence>
<organism evidence="1 2">
    <name type="scientific">Hypoxylon rubiginosum</name>
    <dbReference type="NCBI Taxonomy" id="110542"/>
    <lineage>
        <taxon>Eukaryota</taxon>
        <taxon>Fungi</taxon>
        <taxon>Dikarya</taxon>
        <taxon>Ascomycota</taxon>
        <taxon>Pezizomycotina</taxon>
        <taxon>Sordariomycetes</taxon>
        <taxon>Xylariomycetidae</taxon>
        <taxon>Xylariales</taxon>
        <taxon>Hypoxylaceae</taxon>
        <taxon>Hypoxylon</taxon>
    </lineage>
</organism>